<evidence type="ECO:0000313" key="1">
    <source>
        <dbReference type="EMBL" id="KAI4308119.1"/>
    </source>
</evidence>
<dbReference type="Proteomes" id="UP000828941">
    <property type="component" value="Chromosome 12"/>
</dbReference>
<proteinExistence type="predicted"/>
<keyword evidence="2" id="KW-1185">Reference proteome</keyword>
<sequence length="114" mass="13605">MEKNDMDLVDLEELEILEIDAALLRDLLEEEYEDDNGVKECMEVDEDKSIMIDKKEEKQQPSCLEQYEWHVHDFEWQNMMDMEMQTLSPNDAMVDWYPDDIVGMADFDYVLSNI</sequence>
<name>A0ACB9LEC3_BAUVA</name>
<organism evidence="1 2">
    <name type="scientific">Bauhinia variegata</name>
    <name type="common">Purple orchid tree</name>
    <name type="synonym">Phanera variegata</name>
    <dbReference type="NCBI Taxonomy" id="167791"/>
    <lineage>
        <taxon>Eukaryota</taxon>
        <taxon>Viridiplantae</taxon>
        <taxon>Streptophyta</taxon>
        <taxon>Embryophyta</taxon>
        <taxon>Tracheophyta</taxon>
        <taxon>Spermatophyta</taxon>
        <taxon>Magnoliopsida</taxon>
        <taxon>eudicotyledons</taxon>
        <taxon>Gunneridae</taxon>
        <taxon>Pentapetalae</taxon>
        <taxon>rosids</taxon>
        <taxon>fabids</taxon>
        <taxon>Fabales</taxon>
        <taxon>Fabaceae</taxon>
        <taxon>Cercidoideae</taxon>
        <taxon>Cercideae</taxon>
        <taxon>Bauhiniinae</taxon>
        <taxon>Bauhinia</taxon>
    </lineage>
</organism>
<evidence type="ECO:0000313" key="2">
    <source>
        <dbReference type="Proteomes" id="UP000828941"/>
    </source>
</evidence>
<comment type="caution">
    <text evidence="1">The sequence shown here is derived from an EMBL/GenBank/DDBJ whole genome shotgun (WGS) entry which is preliminary data.</text>
</comment>
<dbReference type="EMBL" id="CM039437">
    <property type="protein sequence ID" value="KAI4308119.1"/>
    <property type="molecule type" value="Genomic_DNA"/>
</dbReference>
<accession>A0ACB9LEC3</accession>
<gene>
    <name evidence="1" type="ORF">L6164_031225</name>
</gene>
<protein>
    <submittedName>
        <fullName evidence="1">Uncharacterized protein</fullName>
    </submittedName>
</protein>
<reference evidence="1 2" key="1">
    <citation type="journal article" date="2022" name="DNA Res.">
        <title>Chromosomal-level genome assembly of the orchid tree Bauhinia variegata (Leguminosae; Cercidoideae) supports the allotetraploid origin hypothesis of Bauhinia.</title>
        <authorList>
            <person name="Zhong Y."/>
            <person name="Chen Y."/>
            <person name="Zheng D."/>
            <person name="Pang J."/>
            <person name="Liu Y."/>
            <person name="Luo S."/>
            <person name="Meng S."/>
            <person name="Qian L."/>
            <person name="Wei D."/>
            <person name="Dai S."/>
            <person name="Zhou R."/>
        </authorList>
    </citation>
    <scope>NUCLEOTIDE SEQUENCE [LARGE SCALE GENOMIC DNA]</scope>
    <source>
        <strain evidence="1">BV-YZ2020</strain>
    </source>
</reference>